<accession>A0A0F9B491</accession>
<dbReference type="EMBL" id="LAZR01054058">
    <property type="protein sequence ID" value="KKK79376.1"/>
    <property type="molecule type" value="Genomic_DNA"/>
</dbReference>
<organism evidence="1">
    <name type="scientific">marine sediment metagenome</name>
    <dbReference type="NCBI Taxonomy" id="412755"/>
    <lineage>
        <taxon>unclassified sequences</taxon>
        <taxon>metagenomes</taxon>
        <taxon>ecological metagenomes</taxon>
    </lineage>
</organism>
<feature type="non-terminal residue" evidence="1">
    <location>
        <position position="1"/>
    </location>
</feature>
<sequence>FGQPDTDFPTFAEEYADFIALRIAGMQRRSVLPNDPYVLEVVEYSRRPEVIDEAVDLVTDLGSAIARRKYGREITFRGEPMKRDLERTFGKEKGVR</sequence>
<protein>
    <submittedName>
        <fullName evidence="1">Uncharacterized protein</fullName>
    </submittedName>
</protein>
<gene>
    <name evidence="1" type="ORF">LCGC14_2834110</name>
</gene>
<proteinExistence type="predicted"/>
<comment type="caution">
    <text evidence="1">The sequence shown here is derived from an EMBL/GenBank/DDBJ whole genome shotgun (WGS) entry which is preliminary data.</text>
</comment>
<name>A0A0F9B491_9ZZZZ</name>
<reference evidence="1" key="1">
    <citation type="journal article" date="2015" name="Nature">
        <title>Complex archaea that bridge the gap between prokaryotes and eukaryotes.</title>
        <authorList>
            <person name="Spang A."/>
            <person name="Saw J.H."/>
            <person name="Jorgensen S.L."/>
            <person name="Zaremba-Niedzwiedzka K."/>
            <person name="Martijn J."/>
            <person name="Lind A.E."/>
            <person name="van Eijk R."/>
            <person name="Schleper C."/>
            <person name="Guy L."/>
            <person name="Ettema T.J."/>
        </authorList>
    </citation>
    <scope>NUCLEOTIDE SEQUENCE</scope>
</reference>
<dbReference type="AlphaFoldDB" id="A0A0F9B491"/>
<evidence type="ECO:0000313" key="1">
    <source>
        <dbReference type="EMBL" id="KKK79376.1"/>
    </source>
</evidence>